<dbReference type="Proteomes" id="UP000518752">
    <property type="component" value="Unassembled WGS sequence"/>
</dbReference>
<keyword evidence="5 13" id="KW-0349">Heme</keyword>
<dbReference type="InterPro" id="IPR001128">
    <property type="entry name" value="Cyt_P450"/>
</dbReference>
<dbReference type="GO" id="GO:0020037">
    <property type="term" value="F:heme binding"/>
    <property type="evidence" value="ECO:0007669"/>
    <property type="project" value="InterPro"/>
</dbReference>
<evidence type="ECO:0000256" key="9">
    <source>
        <dbReference type="ARBA" id="ARBA00023002"/>
    </source>
</evidence>
<sequence length="575" mass="64221">MNLLAFILLSFVFVAVYVVYNATKRSVLDKLPGPPSKSFLLGNMADLMQNQAGLTEFLWQEAYGDVVKFKAPLGMDRLLISDPKAMQHILQTSGYRWAKYPERKEISRLSSGKGLLWADGDVHRRQRKVMLPGFGTPEAKNFLPLFFSCAASMTRRWSDILSISTDQSHVFNIPEWVSRATLDAIGQAAFDYDFGATDDDESELGQVMKAFGAPSKATLVILELLHFLPKSMLEFINNIIPGARHSYLRHASKVANKTAKKLVEDKSDALLEGRGKRDIMTLLVQANAGENPKAKLTEVELLSQMRVIILAGHEVKDDFLSAGVRKANGTFIDNIQFVLDFIVYSSISLIICGSCADTLSWLLYELVKNTKLQDELRAEIRTFEKAAAVRGDSELNIHDLEGMPLLGATETLRFHPVAIHVFRAANEDDILPLTTPITTTTGEVLTELPISKGTRAILSLPAYNRNKAIFGEDAHTFNPYRWLEPHHVKKGVALGPFANLATFSAGIRVCIGWRFAVIELQAFIVELLRNFEFSSTPKVEKLRREAALVMIPTIEGERESGRQLPLRVAFARREE</sequence>
<comment type="cofactor">
    <cofactor evidence="1 13">
        <name>heme</name>
        <dbReference type="ChEBI" id="CHEBI:30413"/>
    </cofactor>
</comment>
<comment type="subcellular location">
    <subcellularLocation>
        <location evidence="2">Membrane</location>
    </subcellularLocation>
</comment>
<keyword evidence="12" id="KW-0472">Membrane</keyword>
<keyword evidence="8" id="KW-1133">Transmembrane helix</keyword>
<evidence type="ECO:0000256" key="10">
    <source>
        <dbReference type="ARBA" id="ARBA00023004"/>
    </source>
</evidence>
<dbReference type="AlphaFoldDB" id="A0A8H5HPW9"/>
<dbReference type="GO" id="GO:0004497">
    <property type="term" value="F:monooxygenase activity"/>
    <property type="evidence" value="ECO:0007669"/>
    <property type="project" value="UniProtKB-KW"/>
</dbReference>
<dbReference type="GO" id="GO:0016705">
    <property type="term" value="F:oxidoreductase activity, acting on paired donors, with incorporation or reduction of molecular oxygen"/>
    <property type="evidence" value="ECO:0007669"/>
    <property type="project" value="InterPro"/>
</dbReference>
<organism evidence="16 17">
    <name type="scientific">Collybiopsis confluens</name>
    <dbReference type="NCBI Taxonomy" id="2823264"/>
    <lineage>
        <taxon>Eukaryota</taxon>
        <taxon>Fungi</taxon>
        <taxon>Dikarya</taxon>
        <taxon>Basidiomycota</taxon>
        <taxon>Agaricomycotina</taxon>
        <taxon>Agaricomycetes</taxon>
        <taxon>Agaricomycetidae</taxon>
        <taxon>Agaricales</taxon>
        <taxon>Marasmiineae</taxon>
        <taxon>Omphalotaceae</taxon>
        <taxon>Collybiopsis</taxon>
    </lineage>
</organism>
<comment type="similarity">
    <text evidence="4 14">Belongs to the cytochrome P450 family.</text>
</comment>
<dbReference type="GO" id="GO:0016020">
    <property type="term" value="C:membrane"/>
    <property type="evidence" value="ECO:0007669"/>
    <property type="project" value="UniProtKB-SubCell"/>
</dbReference>
<dbReference type="Gene3D" id="1.10.630.10">
    <property type="entry name" value="Cytochrome P450"/>
    <property type="match status" value="1"/>
</dbReference>
<evidence type="ECO:0000256" key="4">
    <source>
        <dbReference type="ARBA" id="ARBA00010617"/>
    </source>
</evidence>
<evidence type="ECO:0000313" key="16">
    <source>
        <dbReference type="EMBL" id="KAF5387280.1"/>
    </source>
</evidence>
<dbReference type="GO" id="GO:0005506">
    <property type="term" value="F:iron ion binding"/>
    <property type="evidence" value="ECO:0007669"/>
    <property type="project" value="InterPro"/>
</dbReference>
<feature type="binding site" description="axial binding residue" evidence="13">
    <location>
        <position position="510"/>
    </location>
    <ligand>
        <name>heme</name>
        <dbReference type="ChEBI" id="CHEBI:30413"/>
    </ligand>
    <ligandPart>
        <name>Fe</name>
        <dbReference type="ChEBI" id="CHEBI:18248"/>
    </ligandPart>
</feature>
<comment type="caution">
    <text evidence="16">The sequence shown here is derived from an EMBL/GenBank/DDBJ whole genome shotgun (WGS) entry which is preliminary data.</text>
</comment>
<dbReference type="SUPFAM" id="SSF48264">
    <property type="entry name" value="Cytochrome P450"/>
    <property type="match status" value="1"/>
</dbReference>
<dbReference type="InterPro" id="IPR036396">
    <property type="entry name" value="Cyt_P450_sf"/>
</dbReference>
<evidence type="ECO:0000256" key="7">
    <source>
        <dbReference type="ARBA" id="ARBA00022723"/>
    </source>
</evidence>
<evidence type="ECO:0000256" key="13">
    <source>
        <dbReference type="PIRSR" id="PIRSR602401-1"/>
    </source>
</evidence>
<dbReference type="InterPro" id="IPR017972">
    <property type="entry name" value="Cyt_P450_CS"/>
</dbReference>
<evidence type="ECO:0000256" key="8">
    <source>
        <dbReference type="ARBA" id="ARBA00022989"/>
    </source>
</evidence>
<keyword evidence="9 14" id="KW-0560">Oxidoreductase</keyword>
<dbReference type="PROSITE" id="PS00086">
    <property type="entry name" value="CYTOCHROME_P450"/>
    <property type="match status" value="1"/>
</dbReference>
<dbReference type="PANTHER" id="PTHR24305:SF166">
    <property type="entry name" value="CYTOCHROME P450 12A4, MITOCHONDRIAL-RELATED"/>
    <property type="match status" value="1"/>
</dbReference>
<evidence type="ECO:0000313" key="17">
    <source>
        <dbReference type="Proteomes" id="UP000518752"/>
    </source>
</evidence>
<comment type="pathway">
    <text evidence="3">Secondary metabolite biosynthesis; terpenoid biosynthesis.</text>
</comment>
<evidence type="ECO:0000256" key="11">
    <source>
        <dbReference type="ARBA" id="ARBA00023033"/>
    </source>
</evidence>
<dbReference type="EMBL" id="JAACJN010000243">
    <property type="protein sequence ID" value="KAF5356634.1"/>
    <property type="molecule type" value="Genomic_DNA"/>
</dbReference>
<accession>A0A8H5HPW9</accession>
<evidence type="ECO:0000313" key="15">
    <source>
        <dbReference type="EMBL" id="KAF5356634.1"/>
    </source>
</evidence>
<dbReference type="Pfam" id="PF00067">
    <property type="entry name" value="p450"/>
    <property type="match status" value="2"/>
</dbReference>
<dbReference type="InterPro" id="IPR050121">
    <property type="entry name" value="Cytochrome_P450_monoxygenase"/>
</dbReference>
<dbReference type="PANTHER" id="PTHR24305">
    <property type="entry name" value="CYTOCHROME P450"/>
    <property type="match status" value="1"/>
</dbReference>
<evidence type="ECO:0000256" key="5">
    <source>
        <dbReference type="ARBA" id="ARBA00022617"/>
    </source>
</evidence>
<dbReference type="EMBL" id="JAACJN010000034">
    <property type="protein sequence ID" value="KAF5387280.1"/>
    <property type="molecule type" value="Genomic_DNA"/>
</dbReference>
<keyword evidence="7 13" id="KW-0479">Metal-binding</keyword>
<reference evidence="16 17" key="1">
    <citation type="journal article" date="2020" name="ISME J.">
        <title>Uncovering the hidden diversity of litter-decomposition mechanisms in mushroom-forming fungi.</title>
        <authorList>
            <person name="Floudas D."/>
            <person name="Bentzer J."/>
            <person name="Ahren D."/>
            <person name="Johansson T."/>
            <person name="Persson P."/>
            <person name="Tunlid A."/>
        </authorList>
    </citation>
    <scope>NUCLEOTIDE SEQUENCE [LARGE SCALE GENOMIC DNA]</scope>
    <source>
        <strain evidence="16 17">CBS 406.79</strain>
    </source>
</reference>
<evidence type="ECO:0000256" key="2">
    <source>
        <dbReference type="ARBA" id="ARBA00004370"/>
    </source>
</evidence>
<gene>
    <name evidence="16" type="ORF">D9757_006808</name>
    <name evidence="15" type="ORF">D9757_012859</name>
</gene>
<name>A0A8H5HPW9_9AGAR</name>
<evidence type="ECO:0008006" key="18">
    <source>
        <dbReference type="Google" id="ProtNLM"/>
    </source>
</evidence>
<evidence type="ECO:0000256" key="6">
    <source>
        <dbReference type="ARBA" id="ARBA00022692"/>
    </source>
</evidence>
<proteinExistence type="inferred from homology"/>
<dbReference type="OrthoDB" id="1470350at2759"/>
<dbReference type="InterPro" id="IPR002401">
    <property type="entry name" value="Cyt_P450_E_grp-I"/>
</dbReference>
<evidence type="ECO:0000256" key="1">
    <source>
        <dbReference type="ARBA" id="ARBA00001971"/>
    </source>
</evidence>
<evidence type="ECO:0000256" key="14">
    <source>
        <dbReference type="RuleBase" id="RU000461"/>
    </source>
</evidence>
<keyword evidence="6" id="KW-0812">Transmembrane</keyword>
<dbReference type="PRINTS" id="PR00463">
    <property type="entry name" value="EP450I"/>
</dbReference>
<keyword evidence="17" id="KW-1185">Reference proteome</keyword>
<evidence type="ECO:0000256" key="12">
    <source>
        <dbReference type="ARBA" id="ARBA00023136"/>
    </source>
</evidence>
<protein>
    <recommendedName>
        <fullName evidence="18">Cytochrome P450</fullName>
    </recommendedName>
</protein>
<keyword evidence="11 14" id="KW-0503">Monooxygenase</keyword>
<evidence type="ECO:0000256" key="3">
    <source>
        <dbReference type="ARBA" id="ARBA00004721"/>
    </source>
</evidence>
<keyword evidence="10 13" id="KW-0408">Iron</keyword>